<sequence length="395" mass="43720">MKVNEASINDTDVDSIRPPWLHLLAAFLAMEPSHSLISISRECGGGAITESVQYFIWNQCISKSDGKRHTPYVTSFLKKVILEVESAGGVVIDELYEQLAFYMTSLKGDDLAKGASRVIQEVSFIYPTDHVEVGACQSPRKVVVPLNCSLNMLEGDTGCSIWPSSLFLSEFILSYPEVFSKKSCFELGSGVGLVGICLAHVNPSKVVLSDGDLSTLTNLKLNLELNHMNTQCDSSGSILEDPCMVRSLHLPWESAVESDLQDLMPDIVLGADVIYDPQCIPHLVRVIATLLTTKKSNSLHKDGSQVPIVPNDQLNSDIRNGYEEFVFASTTQPVAYIASVVRNVNTYSYFHMVAQEANLKVVDITQNVKMFNFLPYMLSYQRSSVRLLGIYQSFQ</sequence>
<dbReference type="SUPFAM" id="SSF53335">
    <property type="entry name" value="S-adenosyl-L-methionine-dependent methyltransferases"/>
    <property type="match status" value="1"/>
</dbReference>
<dbReference type="Gene3D" id="3.40.50.150">
    <property type="entry name" value="Vaccinia Virus protein VP39"/>
    <property type="match status" value="1"/>
</dbReference>
<proteinExistence type="predicted"/>
<dbReference type="EMBL" id="JAUHHV010000010">
    <property type="protein sequence ID" value="KAK1410708.1"/>
    <property type="molecule type" value="Genomic_DNA"/>
</dbReference>
<organism evidence="1 2">
    <name type="scientific">Tagetes erecta</name>
    <name type="common">African marigold</name>
    <dbReference type="NCBI Taxonomy" id="13708"/>
    <lineage>
        <taxon>Eukaryota</taxon>
        <taxon>Viridiplantae</taxon>
        <taxon>Streptophyta</taxon>
        <taxon>Embryophyta</taxon>
        <taxon>Tracheophyta</taxon>
        <taxon>Spermatophyta</taxon>
        <taxon>Magnoliopsida</taxon>
        <taxon>eudicotyledons</taxon>
        <taxon>Gunneridae</taxon>
        <taxon>Pentapetalae</taxon>
        <taxon>asterids</taxon>
        <taxon>campanulids</taxon>
        <taxon>Asterales</taxon>
        <taxon>Asteraceae</taxon>
        <taxon>Asteroideae</taxon>
        <taxon>Heliantheae alliance</taxon>
        <taxon>Tageteae</taxon>
        <taxon>Tagetes</taxon>
    </lineage>
</organism>
<dbReference type="InterPro" id="IPR029063">
    <property type="entry name" value="SAM-dependent_MTases_sf"/>
</dbReference>
<dbReference type="PANTHER" id="PTHR14614:SF130">
    <property type="entry name" value="PROTEIN-LYSINE N-METHYLTRANSFERASE EEF2KMT"/>
    <property type="match status" value="1"/>
</dbReference>
<dbReference type="Pfam" id="PF10294">
    <property type="entry name" value="Methyltransf_16"/>
    <property type="match status" value="1"/>
</dbReference>
<accession>A0AAD8JVL4</accession>
<reference evidence="1" key="1">
    <citation type="journal article" date="2023" name="bioRxiv">
        <title>Improved chromosome-level genome assembly for marigold (Tagetes erecta).</title>
        <authorList>
            <person name="Jiang F."/>
            <person name="Yuan L."/>
            <person name="Wang S."/>
            <person name="Wang H."/>
            <person name="Xu D."/>
            <person name="Wang A."/>
            <person name="Fan W."/>
        </authorList>
    </citation>
    <scope>NUCLEOTIDE SEQUENCE</scope>
    <source>
        <strain evidence="1">WSJ</strain>
        <tissue evidence="1">Leaf</tissue>
    </source>
</reference>
<dbReference type="AlphaFoldDB" id="A0AAD8JVL4"/>
<comment type="caution">
    <text evidence="1">The sequence shown here is derived from an EMBL/GenBank/DDBJ whole genome shotgun (WGS) entry which is preliminary data.</text>
</comment>
<dbReference type="PANTHER" id="PTHR14614">
    <property type="entry name" value="HEPATOCELLULAR CARCINOMA-ASSOCIATED ANTIGEN"/>
    <property type="match status" value="1"/>
</dbReference>
<evidence type="ECO:0000313" key="2">
    <source>
        <dbReference type="Proteomes" id="UP001229421"/>
    </source>
</evidence>
<dbReference type="Proteomes" id="UP001229421">
    <property type="component" value="Unassembled WGS sequence"/>
</dbReference>
<gene>
    <name evidence="1" type="ORF">QVD17_37247</name>
</gene>
<evidence type="ECO:0008006" key="3">
    <source>
        <dbReference type="Google" id="ProtNLM"/>
    </source>
</evidence>
<protein>
    <recommendedName>
        <fullName evidence="3">FAM86 N-terminal domain-containing protein</fullName>
    </recommendedName>
</protein>
<name>A0AAD8JVL4_TARER</name>
<keyword evidence="2" id="KW-1185">Reference proteome</keyword>
<dbReference type="InterPro" id="IPR019410">
    <property type="entry name" value="Methyltransf_16"/>
</dbReference>
<evidence type="ECO:0000313" key="1">
    <source>
        <dbReference type="EMBL" id="KAK1410708.1"/>
    </source>
</evidence>